<keyword evidence="3" id="KW-1185">Reference proteome</keyword>
<evidence type="ECO:0000313" key="3">
    <source>
        <dbReference type="Proteomes" id="UP000282574"/>
    </source>
</evidence>
<proteinExistence type="predicted"/>
<dbReference type="Pfam" id="PF13358">
    <property type="entry name" value="DDE_3"/>
    <property type="match status" value="1"/>
</dbReference>
<name>A0AB37UB94_9CYAN</name>
<gene>
    <name evidence="2" type="ORF">DSM107010_58310</name>
</gene>
<evidence type="ECO:0000259" key="1">
    <source>
        <dbReference type="Pfam" id="PF13358"/>
    </source>
</evidence>
<accession>A0AB37UB94</accession>
<reference evidence="2 3" key="1">
    <citation type="journal article" date="2019" name="Genome Biol. Evol.">
        <title>Day and night: Metabolic profiles and evolutionary relationships of six axenic non-marine cyanobacteria.</title>
        <authorList>
            <person name="Will S.E."/>
            <person name="Henke P."/>
            <person name="Boedeker C."/>
            <person name="Huang S."/>
            <person name="Brinkmann H."/>
            <person name="Rohde M."/>
            <person name="Jarek M."/>
            <person name="Friedl T."/>
            <person name="Seufert S."/>
            <person name="Schumacher M."/>
            <person name="Overmann J."/>
            <person name="Neumann-Schaal M."/>
            <person name="Petersen J."/>
        </authorList>
    </citation>
    <scope>NUCLEOTIDE SEQUENCE [LARGE SCALE GENOMIC DNA]</scope>
    <source>
        <strain evidence="2 3">SAG 39.79</strain>
    </source>
</reference>
<sequence>MSAIERHLQGERTISIDEMTGIQATERLEQDLPMRPGKVERREFEYIRHGTQTLIANFNVATGHIVEPTCGDSRTESDFVLNIRRVIETDPEAKKWHFIMDCLNTHQSESLVRLIAEKEGLDVDLGMKGKSGILKSMKSRADFLTNPTHRIVFHYTPKHCSWLNQIEI</sequence>
<protein>
    <recommendedName>
        <fullName evidence="1">Tc1-like transposase DDE domain-containing protein</fullName>
    </recommendedName>
</protein>
<dbReference type="EMBL" id="RSCK01000088">
    <property type="protein sequence ID" value="RUT04194.1"/>
    <property type="molecule type" value="Genomic_DNA"/>
</dbReference>
<organism evidence="2 3">
    <name type="scientific">Chroococcidiopsis cubana SAG 39.79</name>
    <dbReference type="NCBI Taxonomy" id="388085"/>
    <lineage>
        <taxon>Bacteria</taxon>
        <taxon>Bacillati</taxon>
        <taxon>Cyanobacteriota</taxon>
        <taxon>Cyanophyceae</taxon>
        <taxon>Chroococcidiopsidales</taxon>
        <taxon>Chroococcidiopsidaceae</taxon>
        <taxon>Chroococcidiopsis</taxon>
    </lineage>
</organism>
<dbReference type="InterPro" id="IPR038717">
    <property type="entry name" value="Tc1-like_DDE_dom"/>
</dbReference>
<dbReference type="AlphaFoldDB" id="A0AB37UB94"/>
<evidence type="ECO:0000313" key="2">
    <source>
        <dbReference type="EMBL" id="RUT04194.1"/>
    </source>
</evidence>
<dbReference type="Proteomes" id="UP000282574">
    <property type="component" value="Unassembled WGS sequence"/>
</dbReference>
<comment type="caution">
    <text evidence="2">The sequence shown here is derived from an EMBL/GenBank/DDBJ whole genome shotgun (WGS) entry which is preliminary data.</text>
</comment>
<feature type="domain" description="Tc1-like transposase DDE" evidence="1">
    <location>
        <begin position="13"/>
        <end position="168"/>
    </location>
</feature>